<keyword evidence="3 8" id="KW-0819">tRNA processing</keyword>
<dbReference type="GO" id="GO:0002100">
    <property type="term" value="P:tRNA wobble adenosine to inosine editing"/>
    <property type="evidence" value="ECO:0007669"/>
    <property type="project" value="UniProtKB-UniRule"/>
</dbReference>
<protein>
    <recommendedName>
        <fullName evidence="8">tRNA-specific adenosine deaminase</fullName>
        <ecNumber evidence="8">3.5.4.33</ecNumber>
    </recommendedName>
</protein>
<evidence type="ECO:0000256" key="1">
    <source>
        <dbReference type="ARBA" id="ARBA00010669"/>
    </source>
</evidence>
<sequence length="256" mass="27079">MLYPPLSATPSPARHGARPAIRAAPAPKGQCRACRGRSRYRNFAHLRAFGGGGCLGQGPDCLGTRFVVFLGAGSGPACDSAPAWAVGGWTVEPQAPDQAREDRRWMAEALGLAQRAREAGDVPVGAVVVREGEVLGRGWNRREADADPTAHAELLALREAAGRAGSWRLEGAVLYVTLEPCAMCAGALVNARIGRLVYGAADPKAGACGSLYDLPSDPRLNHRFPVTAGVLAGESARLLRDFFQERRYPAQGARNA</sequence>
<dbReference type="Pfam" id="PF14437">
    <property type="entry name" value="MafB19-deam"/>
    <property type="match status" value="1"/>
</dbReference>
<dbReference type="PROSITE" id="PS51747">
    <property type="entry name" value="CYT_DCMP_DEAMINASES_2"/>
    <property type="match status" value="1"/>
</dbReference>
<evidence type="ECO:0000256" key="3">
    <source>
        <dbReference type="ARBA" id="ARBA00022694"/>
    </source>
</evidence>
<comment type="function">
    <text evidence="8">Catalyzes the deamination of adenosine to inosine at the wobble position 34 of tRNA(Arg2).</text>
</comment>
<feature type="region of interest" description="Disordered" evidence="9">
    <location>
        <begin position="1"/>
        <end position="24"/>
    </location>
</feature>
<evidence type="ECO:0000256" key="4">
    <source>
        <dbReference type="ARBA" id="ARBA00022723"/>
    </source>
</evidence>
<comment type="catalytic activity">
    <reaction evidence="7 8">
        <text>adenosine(34) in tRNA + H2O + H(+) = inosine(34) in tRNA + NH4(+)</text>
        <dbReference type="Rhea" id="RHEA:43168"/>
        <dbReference type="Rhea" id="RHEA-COMP:10373"/>
        <dbReference type="Rhea" id="RHEA-COMP:10374"/>
        <dbReference type="ChEBI" id="CHEBI:15377"/>
        <dbReference type="ChEBI" id="CHEBI:15378"/>
        <dbReference type="ChEBI" id="CHEBI:28938"/>
        <dbReference type="ChEBI" id="CHEBI:74411"/>
        <dbReference type="ChEBI" id="CHEBI:82852"/>
        <dbReference type="EC" id="3.5.4.33"/>
    </reaction>
</comment>
<dbReference type="NCBIfam" id="NF008113">
    <property type="entry name" value="PRK10860.1"/>
    <property type="match status" value="1"/>
</dbReference>
<dbReference type="InterPro" id="IPR002125">
    <property type="entry name" value="CMP_dCMP_dom"/>
</dbReference>
<name>A0A932MLI3_UNCTE</name>
<organism evidence="11 12">
    <name type="scientific">Tectimicrobiota bacterium</name>
    <dbReference type="NCBI Taxonomy" id="2528274"/>
    <lineage>
        <taxon>Bacteria</taxon>
        <taxon>Pseudomonadati</taxon>
        <taxon>Nitrospinota/Tectimicrobiota group</taxon>
        <taxon>Candidatus Tectimicrobiota</taxon>
    </lineage>
</organism>
<feature type="binding site" evidence="8">
    <location>
        <position position="181"/>
    </location>
    <ligand>
        <name>Zn(2+)</name>
        <dbReference type="ChEBI" id="CHEBI:29105"/>
        <note>catalytic</note>
    </ligand>
</feature>
<comment type="cofactor">
    <cofactor evidence="8">
        <name>Zn(2+)</name>
        <dbReference type="ChEBI" id="CHEBI:29105"/>
    </cofactor>
    <text evidence="8">Binds 1 zinc ion per subunit.</text>
</comment>
<dbReference type="HAMAP" id="MF_00972">
    <property type="entry name" value="tRNA_aden_deaminase"/>
    <property type="match status" value="1"/>
</dbReference>
<evidence type="ECO:0000256" key="2">
    <source>
        <dbReference type="ARBA" id="ARBA00011738"/>
    </source>
</evidence>
<proteinExistence type="inferred from homology"/>
<dbReference type="InterPro" id="IPR016193">
    <property type="entry name" value="Cytidine_deaminase-like"/>
</dbReference>
<feature type="domain" description="CMP/dCMP-type deaminase" evidence="10">
    <location>
        <begin position="100"/>
        <end position="227"/>
    </location>
</feature>
<evidence type="ECO:0000256" key="5">
    <source>
        <dbReference type="ARBA" id="ARBA00022801"/>
    </source>
</evidence>
<dbReference type="SUPFAM" id="SSF53927">
    <property type="entry name" value="Cytidine deaminase-like"/>
    <property type="match status" value="1"/>
</dbReference>
<keyword evidence="6 8" id="KW-0862">Zinc</keyword>
<comment type="similarity">
    <text evidence="1">Belongs to the cytidine and deoxycytidylate deaminase family. ADAT2 subfamily.</text>
</comment>
<dbReference type="InterPro" id="IPR016192">
    <property type="entry name" value="APOBEC/CMP_deaminase_Zn-bd"/>
</dbReference>
<feature type="binding site" evidence="8">
    <location>
        <position position="184"/>
    </location>
    <ligand>
        <name>Zn(2+)</name>
        <dbReference type="ChEBI" id="CHEBI:29105"/>
        <note>catalytic</note>
    </ligand>
</feature>
<gene>
    <name evidence="8 11" type="primary">tadA</name>
    <name evidence="11" type="ORF">HYZ11_03215</name>
</gene>
<comment type="caution">
    <text evidence="11">The sequence shown here is derived from an EMBL/GenBank/DDBJ whole genome shotgun (WGS) entry which is preliminary data.</text>
</comment>
<evidence type="ECO:0000313" key="11">
    <source>
        <dbReference type="EMBL" id="MBI3126595.1"/>
    </source>
</evidence>
<dbReference type="PANTHER" id="PTHR11079">
    <property type="entry name" value="CYTOSINE DEAMINASE FAMILY MEMBER"/>
    <property type="match status" value="1"/>
</dbReference>
<dbReference type="InterPro" id="IPR058535">
    <property type="entry name" value="MafB19-deam"/>
</dbReference>
<evidence type="ECO:0000256" key="7">
    <source>
        <dbReference type="ARBA" id="ARBA00048045"/>
    </source>
</evidence>
<dbReference type="EMBL" id="JACPUR010000005">
    <property type="protein sequence ID" value="MBI3126595.1"/>
    <property type="molecule type" value="Genomic_DNA"/>
</dbReference>
<feature type="binding site" evidence="8">
    <location>
        <position position="151"/>
    </location>
    <ligand>
        <name>Zn(2+)</name>
        <dbReference type="ChEBI" id="CHEBI:29105"/>
        <note>catalytic</note>
    </ligand>
</feature>
<dbReference type="AlphaFoldDB" id="A0A932MLI3"/>
<dbReference type="EC" id="3.5.4.33" evidence="8"/>
<dbReference type="GO" id="GO:0008270">
    <property type="term" value="F:zinc ion binding"/>
    <property type="evidence" value="ECO:0007669"/>
    <property type="project" value="UniProtKB-UniRule"/>
</dbReference>
<dbReference type="PROSITE" id="PS00903">
    <property type="entry name" value="CYT_DCMP_DEAMINASES_1"/>
    <property type="match status" value="1"/>
</dbReference>
<evidence type="ECO:0000313" key="12">
    <source>
        <dbReference type="Proteomes" id="UP000782312"/>
    </source>
</evidence>
<dbReference type="GO" id="GO:0052717">
    <property type="term" value="F:tRNA-specific adenosine-34 deaminase activity"/>
    <property type="evidence" value="ECO:0007669"/>
    <property type="project" value="UniProtKB-UniRule"/>
</dbReference>
<dbReference type="InterPro" id="IPR028883">
    <property type="entry name" value="tRNA_aden_deaminase"/>
</dbReference>
<accession>A0A932MLI3</accession>
<comment type="subunit">
    <text evidence="2 8">Homodimer.</text>
</comment>
<evidence type="ECO:0000256" key="8">
    <source>
        <dbReference type="HAMAP-Rule" id="MF_00972"/>
    </source>
</evidence>
<dbReference type="Gene3D" id="3.40.140.10">
    <property type="entry name" value="Cytidine Deaminase, domain 2"/>
    <property type="match status" value="1"/>
</dbReference>
<keyword evidence="4 8" id="KW-0479">Metal-binding</keyword>
<reference evidence="11" key="1">
    <citation type="submission" date="2020-07" db="EMBL/GenBank/DDBJ databases">
        <title>Huge and variable diversity of episymbiotic CPR bacteria and DPANN archaea in groundwater ecosystems.</title>
        <authorList>
            <person name="He C.Y."/>
            <person name="Keren R."/>
            <person name="Whittaker M."/>
            <person name="Farag I.F."/>
            <person name="Doudna J."/>
            <person name="Cate J.H.D."/>
            <person name="Banfield J.F."/>
        </authorList>
    </citation>
    <scope>NUCLEOTIDE SEQUENCE</scope>
    <source>
        <strain evidence="11">NC_groundwater_763_Ag_S-0.2um_68_21</strain>
    </source>
</reference>
<keyword evidence="5 8" id="KW-0378">Hydrolase</keyword>
<feature type="active site" description="Proton donor" evidence="8">
    <location>
        <position position="153"/>
    </location>
</feature>
<evidence type="ECO:0000256" key="6">
    <source>
        <dbReference type="ARBA" id="ARBA00022833"/>
    </source>
</evidence>
<dbReference type="PANTHER" id="PTHR11079:SF202">
    <property type="entry name" value="TRNA-SPECIFIC ADENOSINE DEAMINASE"/>
    <property type="match status" value="1"/>
</dbReference>
<dbReference type="CDD" id="cd01285">
    <property type="entry name" value="nucleoside_deaminase"/>
    <property type="match status" value="1"/>
</dbReference>
<evidence type="ECO:0000259" key="10">
    <source>
        <dbReference type="PROSITE" id="PS51747"/>
    </source>
</evidence>
<dbReference type="FunFam" id="3.40.140.10:FF:000005">
    <property type="entry name" value="tRNA-specific adenosine deaminase"/>
    <property type="match status" value="1"/>
</dbReference>
<feature type="compositionally biased region" description="Low complexity" evidence="9">
    <location>
        <begin position="12"/>
        <end position="24"/>
    </location>
</feature>
<evidence type="ECO:0000256" key="9">
    <source>
        <dbReference type="SAM" id="MobiDB-lite"/>
    </source>
</evidence>
<dbReference type="Proteomes" id="UP000782312">
    <property type="component" value="Unassembled WGS sequence"/>
</dbReference>